<name>A0ABR9MEB0_9ACTN</name>
<accession>A0ABR9MEB0</accession>
<evidence type="ECO:0000313" key="2">
    <source>
        <dbReference type="EMBL" id="MBE1590970.1"/>
    </source>
</evidence>
<dbReference type="Proteomes" id="UP000633509">
    <property type="component" value="Unassembled WGS sequence"/>
</dbReference>
<comment type="caution">
    <text evidence="2">The sequence shown here is derived from an EMBL/GenBank/DDBJ whole genome shotgun (WGS) entry which is preliminary data.</text>
</comment>
<evidence type="ECO:0000313" key="3">
    <source>
        <dbReference type="Proteomes" id="UP000633509"/>
    </source>
</evidence>
<protein>
    <submittedName>
        <fullName evidence="2">Transposase-like protein</fullName>
    </submittedName>
</protein>
<reference evidence="2 3" key="1">
    <citation type="submission" date="2020-10" db="EMBL/GenBank/DDBJ databases">
        <title>Sequencing the genomes of 1000 actinobacteria strains.</title>
        <authorList>
            <person name="Klenk H.-P."/>
        </authorList>
    </citation>
    <scope>NUCLEOTIDE SEQUENCE [LARGE SCALE GENOMIC DNA]</scope>
    <source>
        <strain evidence="2 3">DSM 43173</strain>
    </source>
</reference>
<feature type="region of interest" description="Disordered" evidence="1">
    <location>
        <begin position="168"/>
        <end position="189"/>
    </location>
</feature>
<keyword evidence="3" id="KW-1185">Reference proteome</keyword>
<organism evidence="2 3">
    <name type="scientific">Nonomuraea angiospora</name>
    <dbReference type="NCBI Taxonomy" id="46172"/>
    <lineage>
        <taxon>Bacteria</taxon>
        <taxon>Bacillati</taxon>
        <taxon>Actinomycetota</taxon>
        <taxon>Actinomycetes</taxon>
        <taxon>Streptosporangiales</taxon>
        <taxon>Streptosporangiaceae</taxon>
        <taxon>Nonomuraea</taxon>
    </lineage>
</organism>
<dbReference type="RefSeq" id="WP_192790754.1">
    <property type="nucleotide sequence ID" value="NZ_JBHSKR010000002.1"/>
</dbReference>
<proteinExistence type="predicted"/>
<dbReference type="EMBL" id="JADBEK010000001">
    <property type="protein sequence ID" value="MBE1590970.1"/>
    <property type="molecule type" value="Genomic_DNA"/>
</dbReference>
<sequence length="189" mass="20156">MSGTAPGMVKGGAVKRGRKPIQCPVSVEELGRRYASNSIRGLAESLGVAPVTAKRWLRAAGIELHPVVKRGPEPMRCPVSVEELGRRYASTTVRGLAASLGVSSSTAKRWLREAGIGNRPGGRGGKERIDMAVLIARYEGGEGLMSLGRAYGRDKVTVRRWLRDAGVELRGPGRPRKRAASGSDRGQTG</sequence>
<evidence type="ECO:0000256" key="1">
    <source>
        <dbReference type="SAM" id="MobiDB-lite"/>
    </source>
</evidence>
<gene>
    <name evidence="2" type="ORF">H4W80_009228</name>
</gene>